<protein>
    <submittedName>
        <fullName evidence="1">Uncharacterized protein</fullName>
    </submittedName>
</protein>
<dbReference type="Proteomes" id="UP001632037">
    <property type="component" value="Unassembled WGS sequence"/>
</dbReference>
<reference evidence="1 2" key="1">
    <citation type="submission" date="2024-09" db="EMBL/GenBank/DDBJ databases">
        <title>Genome sequencing and assembly of Phytophthora oleae, isolate VK10A, causative agent of rot of olive drupes.</title>
        <authorList>
            <person name="Conti Taguali S."/>
            <person name="Riolo M."/>
            <person name="La Spada F."/>
            <person name="Cacciola S.O."/>
            <person name="Dionisio G."/>
        </authorList>
    </citation>
    <scope>NUCLEOTIDE SEQUENCE [LARGE SCALE GENOMIC DNA]</scope>
    <source>
        <strain evidence="1 2">VK10A</strain>
    </source>
</reference>
<proteinExistence type="predicted"/>
<comment type="caution">
    <text evidence="1">The sequence shown here is derived from an EMBL/GenBank/DDBJ whole genome shotgun (WGS) entry which is preliminary data.</text>
</comment>
<evidence type="ECO:0000313" key="2">
    <source>
        <dbReference type="Proteomes" id="UP001632037"/>
    </source>
</evidence>
<dbReference type="EMBL" id="JBIMZQ010000060">
    <property type="protein sequence ID" value="KAL3657862.1"/>
    <property type="molecule type" value="Genomic_DNA"/>
</dbReference>
<gene>
    <name evidence="1" type="ORF">V7S43_017240</name>
</gene>
<accession>A0ABD3EVY4</accession>
<organism evidence="1 2">
    <name type="scientific">Phytophthora oleae</name>
    <dbReference type="NCBI Taxonomy" id="2107226"/>
    <lineage>
        <taxon>Eukaryota</taxon>
        <taxon>Sar</taxon>
        <taxon>Stramenopiles</taxon>
        <taxon>Oomycota</taxon>
        <taxon>Peronosporomycetes</taxon>
        <taxon>Peronosporales</taxon>
        <taxon>Peronosporaceae</taxon>
        <taxon>Phytophthora</taxon>
    </lineage>
</organism>
<dbReference type="AlphaFoldDB" id="A0ABD3EVY4"/>
<name>A0ABD3EVY4_9STRA</name>
<keyword evidence="2" id="KW-1185">Reference proteome</keyword>
<sequence length="235" mass="26557">MHQHLHQHLHQLQNSDSSCSCPLSAIDPAPSFLQTARDFVHCFRSGFETTEQAPWLPHPAPAQEQIRFVQQSVRSDIQHGELHGHNSFLEQWRRYTAFFGSLTLDPDSFKLLRPNADHVVCQVQLTMSLGLISASFQHVFLHLLQAQHSALFNRLYNQQIHVPTTLQLQFDVLGRVSCFNWSPNFIAALRPLLSTYEDVATVLQDAHISACGHLGDARSFRDARLSLAFVLGPTT</sequence>
<evidence type="ECO:0000313" key="1">
    <source>
        <dbReference type="EMBL" id="KAL3657862.1"/>
    </source>
</evidence>